<dbReference type="Proteomes" id="UP001176940">
    <property type="component" value="Unassembled WGS sequence"/>
</dbReference>
<protein>
    <submittedName>
        <fullName evidence="2">Uncharacterized protein</fullName>
    </submittedName>
</protein>
<evidence type="ECO:0000256" key="1">
    <source>
        <dbReference type="SAM" id="SignalP"/>
    </source>
</evidence>
<gene>
    <name evidence="2" type="ORF">RIMI_LOCUS10885330</name>
</gene>
<reference evidence="2" key="1">
    <citation type="submission" date="2023-07" db="EMBL/GenBank/DDBJ databases">
        <authorList>
            <person name="Stuckert A."/>
        </authorList>
    </citation>
    <scope>NUCLEOTIDE SEQUENCE</scope>
</reference>
<name>A0ABN9LR31_9NEOB</name>
<keyword evidence="1" id="KW-0732">Signal</keyword>
<keyword evidence="3" id="KW-1185">Reference proteome</keyword>
<evidence type="ECO:0000313" key="3">
    <source>
        <dbReference type="Proteomes" id="UP001176940"/>
    </source>
</evidence>
<comment type="caution">
    <text evidence="2">The sequence shown here is derived from an EMBL/GenBank/DDBJ whole genome shotgun (WGS) entry which is preliminary data.</text>
</comment>
<sequence>MLLIVIILVMVTVDEVIPQSRRGNRGSPRNSLQGREVVQLGFEEQSISVPGMSSVNVSLLEQTLIPTRSSMLASWTEQKVSDDMRLYLLKNTQVTCNDGTTAGYYIRETKTSKRWIIFL</sequence>
<proteinExistence type="predicted"/>
<evidence type="ECO:0000313" key="2">
    <source>
        <dbReference type="EMBL" id="CAJ0945426.1"/>
    </source>
</evidence>
<feature type="chain" id="PRO_5047160541" evidence="1">
    <location>
        <begin position="19"/>
        <end position="119"/>
    </location>
</feature>
<dbReference type="EMBL" id="CAUEEQ010023997">
    <property type="protein sequence ID" value="CAJ0945426.1"/>
    <property type="molecule type" value="Genomic_DNA"/>
</dbReference>
<feature type="signal peptide" evidence="1">
    <location>
        <begin position="1"/>
        <end position="18"/>
    </location>
</feature>
<organism evidence="2 3">
    <name type="scientific">Ranitomeya imitator</name>
    <name type="common">mimic poison frog</name>
    <dbReference type="NCBI Taxonomy" id="111125"/>
    <lineage>
        <taxon>Eukaryota</taxon>
        <taxon>Metazoa</taxon>
        <taxon>Chordata</taxon>
        <taxon>Craniata</taxon>
        <taxon>Vertebrata</taxon>
        <taxon>Euteleostomi</taxon>
        <taxon>Amphibia</taxon>
        <taxon>Batrachia</taxon>
        <taxon>Anura</taxon>
        <taxon>Neobatrachia</taxon>
        <taxon>Hyloidea</taxon>
        <taxon>Dendrobatidae</taxon>
        <taxon>Dendrobatinae</taxon>
        <taxon>Ranitomeya</taxon>
    </lineage>
</organism>
<accession>A0ABN9LR31</accession>